<sequence>MAEDSHSRKPPTWVLVALVCLIPAWPLGIYWLNNSYSGWSRLAEVYPVGACDMSGSQGPTSVTIVQDSGRRWSFNGRRGRKKYSEAGFNEAGFWVRARGTGWFSGPGTPVFVPWESVESCQLLRVRLSFPKVALIIADQPLLDACQRHLAGHGAR</sequence>
<keyword evidence="1" id="KW-1133">Transmembrane helix</keyword>
<reference evidence="2 3" key="2">
    <citation type="submission" date="2011-11" db="EMBL/GenBank/DDBJ databases">
        <authorList>
            <consortium name="US DOE Joint Genome Institute"/>
            <person name="Lucas S."/>
            <person name="Han J."/>
            <person name="Lapidus A."/>
            <person name="Cheng J.-F."/>
            <person name="Goodwin L."/>
            <person name="Pitluck S."/>
            <person name="Peters L."/>
            <person name="Ovchinnikova G."/>
            <person name="Zhang X."/>
            <person name="Detter J.C."/>
            <person name="Han C."/>
            <person name="Tapia R."/>
            <person name="Land M."/>
            <person name="Hauser L."/>
            <person name="Kyrpides N."/>
            <person name="Ivanova N."/>
            <person name="Pagani I."/>
            <person name="Vogl K."/>
            <person name="Liu Z."/>
            <person name="Overmann J."/>
            <person name="Frigaard N.-U."/>
            <person name="Bryant D."/>
            <person name="Woyke T."/>
        </authorList>
    </citation>
    <scope>NUCLEOTIDE SEQUENCE [LARGE SCALE GENOMIC DNA]</scope>
    <source>
        <strain evidence="2 3">970</strain>
    </source>
</reference>
<evidence type="ECO:0000313" key="3">
    <source>
        <dbReference type="Proteomes" id="UP000002964"/>
    </source>
</evidence>
<accession>H8YW07</accession>
<feature type="transmembrane region" description="Helical" evidence="1">
    <location>
        <begin position="12"/>
        <end position="32"/>
    </location>
</feature>
<evidence type="ECO:0000256" key="1">
    <source>
        <dbReference type="SAM" id="Phobius"/>
    </source>
</evidence>
<protein>
    <submittedName>
        <fullName evidence="2">Uncharacterized protein</fullName>
    </submittedName>
</protein>
<dbReference type="HOGENOM" id="CLU_1691820_0_0_6"/>
<keyword evidence="1" id="KW-0812">Transmembrane</keyword>
<dbReference type="Proteomes" id="UP000002964">
    <property type="component" value="Unassembled WGS sequence"/>
</dbReference>
<gene>
    <name evidence="2" type="ORF">Thi970DRAFT_00310</name>
</gene>
<dbReference type="OrthoDB" id="5766964at2"/>
<organism evidence="2 3">
    <name type="scientific">Thiorhodovibrio frisius</name>
    <dbReference type="NCBI Taxonomy" id="631362"/>
    <lineage>
        <taxon>Bacteria</taxon>
        <taxon>Pseudomonadati</taxon>
        <taxon>Pseudomonadota</taxon>
        <taxon>Gammaproteobacteria</taxon>
        <taxon>Chromatiales</taxon>
        <taxon>Chromatiaceae</taxon>
        <taxon>Thiorhodovibrio</taxon>
    </lineage>
</organism>
<keyword evidence="3" id="KW-1185">Reference proteome</keyword>
<name>H8YW07_9GAMM</name>
<keyword evidence="1" id="KW-0472">Membrane</keyword>
<evidence type="ECO:0000313" key="2">
    <source>
        <dbReference type="EMBL" id="EIC23798.1"/>
    </source>
</evidence>
<dbReference type="EMBL" id="JH603164">
    <property type="protein sequence ID" value="EIC23798.1"/>
    <property type="molecule type" value="Genomic_DNA"/>
</dbReference>
<dbReference type="eggNOG" id="ENOG5033ZKY">
    <property type="taxonomic scope" value="Bacteria"/>
</dbReference>
<dbReference type="RefSeq" id="WP_009146772.1">
    <property type="nucleotide sequence ID" value="NZ_CP121471.1"/>
</dbReference>
<dbReference type="AlphaFoldDB" id="H8YW07"/>
<reference evidence="3" key="1">
    <citation type="submission" date="2011-06" db="EMBL/GenBank/DDBJ databases">
        <authorList>
            <consortium name="US DOE Joint Genome Institute (JGI-PGF)"/>
            <person name="Lucas S."/>
            <person name="Han J."/>
            <person name="Lapidus A."/>
            <person name="Cheng J.-F."/>
            <person name="Goodwin L."/>
            <person name="Pitluck S."/>
            <person name="Peters L."/>
            <person name="Land M.L."/>
            <person name="Hauser L."/>
            <person name="Vogl K."/>
            <person name="Liu Z."/>
            <person name="Overmann J."/>
            <person name="Frigaard N.-U."/>
            <person name="Bryant D.A."/>
            <person name="Woyke T.J."/>
        </authorList>
    </citation>
    <scope>NUCLEOTIDE SEQUENCE [LARGE SCALE GENOMIC DNA]</scope>
    <source>
        <strain evidence="3">970</strain>
    </source>
</reference>
<proteinExistence type="predicted"/>